<organism evidence="10 11">
    <name type="scientific">Negadavirga shengliensis</name>
    <dbReference type="NCBI Taxonomy" id="1389218"/>
    <lineage>
        <taxon>Bacteria</taxon>
        <taxon>Pseudomonadati</taxon>
        <taxon>Bacteroidota</taxon>
        <taxon>Cytophagia</taxon>
        <taxon>Cytophagales</taxon>
        <taxon>Cyclobacteriaceae</taxon>
        <taxon>Negadavirga</taxon>
    </lineage>
</organism>
<dbReference type="Proteomes" id="UP001595818">
    <property type="component" value="Unassembled WGS sequence"/>
</dbReference>
<keyword evidence="11" id="KW-1185">Reference proteome</keyword>
<comment type="pathway">
    <text evidence="8">Amino-acid biosynthesis; L-threonine biosynthesis; L-threonine from L-aspartate: step 1/5.</text>
</comment>
<evidence type="ECO:0000256" key="3">
    <source>
        <dbReference type="ARBA" id="ARBA00022679"/>
    </source>
</evidence>
<protein>
    <recommendedName>
        <fullName evidence="7">Aspartokinase</fullName>
        <ecNumber evidence="7">2.7.2.4</ecNumber>
    </recommendedName>
</protein>
<dbReference type="Gene3D" id="3.40.1160.10">
    <property type="entry name" value="Acetylglutamate kinase-like"/>
    <property type="match status" value="1"/>
</dbReference>
<evidence type="ECO:0000313" key="11">
    <source>
        <dbReference type="Proteomes" id="UP001595818"/>
    </source>
</evidence>
<evidence type="ECO:0000259" key="9">
    <source>
        <dbReference type="Pfam" id="PF00696"/>
    </source>
</evidence>
<evidence type="ECO:0000256" key="2">
    <source>
        <dbReference type="ARBA" id="ARBA00010122"/>
    </source>
</evidence>
<evidence type="ECO:0000256" key="6">
    <source>
        <dbReference type="ARBA" id="ARBA00022840"/>
    </source>
</evidence>
<dbReference type="RefSeq" id="WP_377067208.1">
    <property type="nucleotide sequence ID" value="NZ_JBHSJJ010000013.1"/>
</dbReference>
<evidence type="ECO:0000256" key="4">
    <source>
        <dbReference type="ARBA" id="ARBA00022741"/>
    </source>
</evidence>
<evidence type="ECO:0000313" key="10">
    <source>
        <dbReference type="EMBL" id="MFC4873894.1"/>
    </source>
</evidence>
<evidence type="ECO:0000256" key="7">
    <source>
        <dbReference type="RuleBase" id="RU003448"/>
    </source>
</evidence>
<dbReference type="InterPro" id="IPR036393">
    <property type="entry name" value="AceGlu_kinase-like_sf"/>
</dbReference>
<dbReference type="Gene3D" id="1.20.120.1320">
    <property type="entry name" value="Aspartokinase, catalytic domain"/>
    <property type="match status" value="1"/>
</dbReference>
<keyword evidence="5 7" id="KW-0418">Kinase</keyword>
<evidence type="ECO:0000256" key="5">
    <source>
        <dbReference type="ARBA" id="ARBA00022777"/>
    </source>
</evidence>
<feature type="domain" description="Aspartate/glutamate/uridylate kinase" evidence="9">
    <location>
        <begin position="5"/>
        <end position="282"/>
    </location>
</feature>
<keyword evidence="6" id="KW-0067">ATP-binding</keyword>
<gene>
    <name evidence="10" type="ORF">ACFPFU_19475</name>
</gene>
<comment type="pathway">
    <text evidence="1 8">Amino-acid biosynthesis; L-lysine biosynthesis via DAP pathway; (S)-tetrahydrodipicolinate from L-aspartate: step 1/4.</text>
</comment>
<dbReference type="EC" id="2.7.2.4" evidence="7"/>
<dbReference type="SUPFAM" id="SSF53633">
    <property type="entry name" value="Carbamate kinase-like"/>
    <property type="match status" value="1"/>
</dbReference>
<dbReference type="InterPro" id="IPR001048">
    <property type="entry name" value="Asp/Glu/Uridylate_kinase"/>
</dbReference>
<reference evidence="11" key="1">
    <citation type="journal article" date="2019" name="Int. J. Syst. Evol. Microbiol.">
        <title>The Global Catalogue of Microorganisms (GCM) 10K type strain sequencing project: providing services to taxonomists for standard genome sequencing and annotation.</title>
        <authorList>
            <consortium name="The Broad Institute Genomics Platform"/>
            <consortium name="The Broad Institute Genome Sequencing Center for Infectious Disease"/>
            <person name="Wu L."/>
            <person name="Ma J."/>
        </authorList>
    </citation>
    <scope>NUCLEOTIDE SEQUENCE [LARGE SCALE GENOMIC DNA]</scope>
    <source>
        <strain evidence="11">CGMCC 4.7466</strain>
    </source>
</reference>
<name>A0ABV9T653_9BACT</name>
<dbReference type="NCBIfam" id="TIGR00657">
    <property type="entry name" value="asp_kinases"/>
    <property type="match status" value="1"/>
</dbReference>
<dbReference type="Pfam" id="PF00696">
    <property type="entry name" value="AA_kinase"/>
    <property type="match status" value="1"/>
</dbReference>
<comment type="similarity">
    <text evidence="2 7">Belongs to the aspartokinase family.</text>
</comment>
<dbReference type="EMBL" id="JBHSJJ010000013">
    <property type="protein sequence ID" value="MFC4873894.1"/>
    <property type="molecule type" value="Genomic_DNA"/>
</dbReference>
<keyword evidence="4" id="KW-0547">Nucleotide-binding</keyword>
<keyword evidence="8" id="KW-0028">Amino-acid biosynthesis</keyword>
<evidence type="ECO:0000256" key="8">
    <source>
        <dbReference type="RuleBase" id="RU004249"/>
    </source>
</evidence>
<sequence length="426" mass="48202">MIQPLIFKFGGASIKDADAIKNIAHLVKNRWSNGLVIVISAAGDTTDTLEKIIQLASEGKNYTPEWTRLLGYHLEICNDLFEKQHGIFERVTNHFSILKRTLDTASFKNDAGYFYDQAVGFGELISTRIVQELLCAEGFYCLWQDARELVATDSSHKMARVDWALTMQQCRRIVIPKLEKYPVITQGFIGQDLLGNTTTLGREGSDFTAAILAVSLGAKSVTIWKDVEGILNGDPDLFPDAVKFDHLDFEEAAEMTYYGAKVIHPKTIKPLAKHRIPLFVKSFLKPDAPGTVIGPFPDDPKLPITVVKNRQLLLTLRIRDLSMVGGFHFEYLYSGMKKLKWNINLLAASASNIKVVADAVAYDENLVQKTFRDIFHVTLKKELTLITVKNYREEHYQTYVHPNRQVWLEQKSENLLQVVLEESQVP</sequence>
<proteinExistence type="inferred from homology"/>
<accession>A0ABV9T653</accession>
<comment type="catalytic activity">
    <reaction evidence="7">
        <text>L-aspartate + ATP = 4-phospho-L-aspartate + ADP</text>
        <dbReference type="Rhea" id="RHEA:23776"/>
        <dbReference type="ChEBI" id="CHEBI:29991"/>
        <dbReference type="ChEBI" id="CHEBI:30616"/>
        <dbReference type="ChEBI" id="CHEBI:57535"/>
        <dbReference type="ChEBI" id="CHEBI:456216"/>
        <dbReference type="EC" id="2.7.2.4"/>
    </reaction>
</comment>
<comment type="pathway">
    <text evidence="8">Amino-acid biosynthesis; L-methionine biosynthesis via de novo pathway; L-homoserine from L-aspartate: step 1/3.</text>
</comment>
<keyword evidence="3 7" id="KW-0808">Transferase</keyword>
<dbReference type="InterPro" id="IPR001341">
    <property type="entry name" value="Asp_kinase"/>
</dbReference>
<comment type="caution">
    <text evidence="10">The sequence shown here is derived from an EMBL/GenBank/DDBJ whole genome shotgun (WGS) entry which is preliminary data.</text>
</comment>
<dbReference type="InterPro" id="IPR042199">
    <property type="entry name" value="AsparK_Bifunc_asparK/hSer_DH"/>
</dbReference>
<dbReference type="PANTHER" id="PTHR21499">
    <property type="entry name" value="ASPARTATE KINASE"/>
    <property type="match status" value="1"/>
</dbReference>
<dbReference type="PANTHER" id="PTHR21499:SF59">
    <property type="entry name" value="ASPARTOKINASE"/>
    <property type="match status" value="1"/>
</dbReference>
<dbReference type="GO" id="GO:0004072">
    <property type="term" value="F:aspartate kinase activity"/>
    <property type="evidence" value="ECO:0007669"/>
    <property type="project" value="UniProtKB-EC"/>
</dbReference>
<evidence type="ECO:0000256" key="1">
    <source>
        <dbReference type="ARBA" id="ARBA00004766"/>
    </source>
</evidence>